<organism evidence="1">
    <name type="scientific">Octopus bimaculoides</name>
    <name type="common">California two-spotted octopus</name>
    <dbReference type="NCBI Taxonomy" id="37653"/>
    <lineage>
        <taxon>Eukaryota</taxon>
        <taxon>Metazoa</taxon>
        <taxon>Spiralia</taxon>
        <taxon>Lophotrochozoa</taxon>
        <taxon>Mollusca</taxon>
        <taxon>Cephalopoda</taxon>
        <taxon>Coleoidea</taxon>
        <taxon>Octopodiformes</taxon>
        <taxon>Octopoda</taxon>
        <taxon>Incirrata</taxon>
        <taxon>Octopodidae</taxon>
        <taxon>Octopus</taxon>
    </lineage>
</organism>
<reference evidence="1" key="1">
    <citation type="submission" date="2015-07" db="EMBL/GenBank/DDBJ databases">
        <title>MeaNS - Measles Nucleotide Surveillance Program.</title>
        <authorList>
            <person name="Tran T."/>
            <person name="Druce J."/>
        </authorList>
    </citation>
    <scope>NUCLEOTIDE SEQUENCE</scope>
    <source>
        <strain evidence="1">UCB-OBI-ISO-001</strain>
        <tissue evidence="1">Gonad</tissue>
    </source>
</reference>
<protein>
    <submittedName>
        <fullName evidence="1">Uncharacterized protein</fullName>
    </submittedName>
</protein>
<name>A0A0L8GRG3_OCTBM</name>
<evidence type="ECO:0000313" key="1">
    <source>
        <dbReference type="EMBL" id="KOF79487.1"/>
    </source>
</evidence>
<dbReference type="EMBL" id="KQ420738">
    <property type="protein sequence ID" value="KOF79487.1"/>
    <property type="molecule type" value="Genomic_DNA"/>
</dbReference>
<proteinExistence type="predicted"/>
<gene>
    <name evidence="1" type="ORF">OCBIM_22029393mg</name>
</gene>
<dbReference type="AlphaFoldDB" id="A0A0L8GRG3"/>
<accession>A0A0L8GRG3</accession>
<sequence length="74" mass="8234">MKMLRIPNSRKISTTSCQGICHQFLSSSSAELDYCTLSVDGCPVCSVPAATPNSDLFFTRVCWCNPWIQGGYYF</sequence>